<feature type="signal peptide" evidence="1">
    <location>
        <begin position="1"/>
        <end position="21"/>
    </location>
</feature>
<gene>
    <name evidence="2" type="ORF">CWC22_003900</name>
</gene>
<reference evidence="2 3" key="1">
    <citation type="submission" date="2019-10" db="EMBL/GenBank/DDBJ databases">
        <title>Pseudoalteromonas rubra S4059.</title>
        <authorList>
            <person name="Paulsen S."/>
            <person name="Wang X."/>
        </authorList>
    </citation>
    <scope>NUCLEOTIDE SEQUENCE [LARGE SCALE GENOMIC DNA]</scope>
    <source>
        <strain evidence="2 3">S4059</strain>
    </source>
</reference>
<feature type="chain" id="PRO_5031137201" evidence="1">
    <location>
        <begin position="22"/>
        <end position="112"/>
    </location>
</feature>
<dbReference type="Proteomes" id="UP000305729">
    <property type="component" value="Chromosome 1"/>
</dbReference>
<dbReference type="OrthoDB" id="7065066at2"/>
<sequence length="112" mass="12471">MKIKALVISSTLAICSFVTHAGSWSGTTYVKEIYAHSTNNVDGTIYFKFASMKNPYNCEQSDLIALKKSNKVFSELYSLILAAFATDQKVNYYVNGCDQHGYPELIHANVSM</sequence>
<evidence type="ECO:0000256" key="1">
    <source>
        <dbReference type="SAM" id="SignalP"/>
    </source>
</evidence>
<name>A0A7S7YRI4_9GAMM</name>
<keyword evidence="1" id="KW-0732">Signal</keyword>
<organism evidence="2 3">
    <name type="scientific">Pseudoalteromonas rubra</name>
    <dbReference type="NCBI Taxonomy" id="43658"/>
    <lineage>
        <taxon>Bacteria</taxon>
        <taxon>Pseudomonadati</taxon>
        <taxon>Pseudomonadota</taxon>
        <taxon>Gammaproteobacteria</taxon>
        <taxon>Alteromonadales</taxon>
        <taxon>Pseudoalteromonadaceae</taxon>
        <taxon>Pseudoalteromonas</taxon>
    </lineage>
</organism>
<evidence type="ECO:0000313" key="2">
    <source>
        <dbReference type="EMBL" id="QPB82198.1"/>
    </source>
</evidence>
<evidence type="ECO:0000313" key="3">
    <source>
        <dbReference type="Proteomes" id="UP000305729"/>
    </source>
</evidence>
<proteinExistence type="predicted"/>
<dbReference type="EMBL" id="CP045429">
    <property type="protein sequence ID" value="QPB82198.1"/>
    <property type="molecule type" value="Genomic_DNA"/>
</dbReference>
<dbReference type="AlphaFoldDB" id="A0A7S7YRI4"/>
<dbReference type="RefSeq" id="WP_125557953.1">
    <property type="nucleotide sequence ID" value="NZ_CP045429.1"/>
</dbReference>
<protein>
    <submittedName>
        <fullName evidence="2">Uncharacterized protein</fullName>
    </submittedName>
</protein>
<accession>A0A7S7YRI4</accession>